<reference evidence="1" key="1">
    <citation type="submission" date="2021-05" db="EMBL/GenBank/DDBJ databases">
        <authorList>
            <person name="Pan Q."/>
            <person name="Jouanno E."/>
            <person name="Zahm M."/>
            <person name="Klopp C."/>
            <person name="Cabau C."/>
            <person name="Louis A."/>
            <person name="Berthelot C."/>
            <person name="Parey E."/>
            <person name="Roest Crollius H."/>
            <person name="Montfort J."/>
            <person name="Robinson-Rechavi M."/>
            <person name="Bouchez O."/>
            <person name="Lampietro C."/>
            <person name="Lopez Roques C."/>
            <person name="Donnadieu C."/>
            <person name="Postlethwait J."/>
            <person name="Bobe J."/>
            <person name="Dillon D."/>
            <person name="Chandos A."/>
            <person name="von Hippel F."/>
            <person name="Guiguen Y."/>
        </authorList>
    </citation>
    <scope>NUCLEOTIDE SEQUENCE</scope>
    <source>
        <strain evidence="1">YG-Jan2019</strain>
    </source>
</reference>
<protein>
    <submittedName>
        <fullName evidence="1">Uncharacterized protein</fullName>
    </submittedName>
</protein>
<name>A0ACC2HD64_DALPE</name>
<organism evidence="1 2">
    <name type="scientific">Dallia pectoralis</name>
    <name type="common">Alaska blackfish</name>
    <dbReference type="NCBI Taxonomy" id="75939"/>
    <lineage>
        <taxon>Eukaryota</taxon>
        <taxon>Metazoa</taxon>
        <taxon>Chordata</taxon>
        <taxon>Craniata</taxon>
        <taxon>Vertebrata</taxon>
        <taxon>Euteleostomi</taxon>
        <taxon>Actinopterygii</taxon>
        <taxon>Neopterygii</taxon>
        <taxon>Teleostei</taxon>
        <taxon>Protacanthopterygii</taxon>
        <taxon>Esociformes</taxon>
        <taxon>Umbridae</taxon>
        <taxon>Dallia</taxon>
    </lineage>
</organism>
<dbReference type="EMBL" id="CM055730">
    <property type="protein sequence ID" value="KAJ8013933.1"/>
    <property type="molecule type" value="Genomic_DNA"/>
</dbReference>
<proteinExistence type="predicted"/>
<comment type="caution">
    <text evidence="1">The sequence shown here is derived from an EMBL/GenBank/DDBJ whole genome shotgun (WGS) entry which is preliminary data.</text>
</comment>
<dbReference type="Proteomes" id="UP001157502">
    <property type="component" value="Chromosome 3"/>
</dbReference>
<keyword evidence="2" id="KW-1185">Reference proteome</keyword>
<evidence type="ECO:0000313" key="2">
    <source>
        <dbReference type="Proteomes" id="UP001157502"/>
    </source>
</evidence>
<sequence>MAKRPEVTAYGAQSERKKRLRGCGYRIKDRPTQFCELAGTEQKEWPGEPGEGDREEIDVEMEEHKVKEETANDFD</sequence>
<accession>A0ACC2HD64</accession>
<gene>
    <name evidence="1" type="ORF">DPEC_G00034990</name>
</gene>
<evidence type="ECO:0000313" key="1">
    <source>
        <dbReference type="EMBL" id="KAJ8013933.1"/>
    </source>
</evidence>